<comment type="similarity">
    <text evidence="1">Belongs to the PRORSD1 family.</text>
</comment>
<evidence type="ECO:0000313" key="3">
    <source>
        <dbReference type="EMBL" id="MBB3933350.1"/>
    </source>
</evidence>
<protein>
    <submittedName>
        <fullName evidence="3">Ala-tRNA(Pro) deacylase</fullName>
        <ecNumber evidence="3">3.1.1.-</ecNumber>
    </submittedName>
</protein>
<dbReference type="PANTHER" id="PTHR31423:SF3">
    <property type="entry name" value="PROLYL-TRNA SYNTHETASE ASSOCIATED DOMAIN-CONTAINING PROTEIN 1-RELATED"/>
    <property type="match status" value="1"/>
</dbReference>
<reference evidence="3 4" key="1">
    <citation type="submission" date="2020-08" db="EMBL/GenBank/DDBJ databases">
        <title>Genomic Encyclopedia of Type Strains, Phase IV (KMG-IV): sequencing the most valuable type-strain genomes for metagenomic binning, comparative biology and taxonomic classification.</title>
        <authorList>
            <person name="Goeker M."/>
        </authorList>
    </citation>
    <scope>NUCLEOTIDE SEQUENCE [LARGE SCALE GENOMIC DNA]</scope>
    <source>
        <strain evidence="3 4">DSM 25966</strain>
    </source>
</reference>
<feature type="domain" description="YbaK/aminoacyl-tRNA synthetase-associated" evidence="2">
    <location>
        <begin position="24"/>
        <end position="150"/>
    </location>
</feature>
<gene>
    <name evidence="3" type="ORF">GGR25_004423</name>
</gene>
<dbReference type="Proteomes" id="UP000553963">
    <property type="component" value="Unassembled WGS sequence"/>
</dbReference>
<dbReference type="EMBL" id="JACIDS010000006">
    <property type="protein sequence ID" value="MBB3933350.1"/>
    <property type="molecule type" value="Genomic_DNA"/>
</dbReference>
<dbReference type="InterPro" id="IPR007214">
    <property type="entry name" value="YbaK/aa-tRNA-synth-assoc-dom"/>
</dbReference>
<keyword evidence="3" id="KW-0378">Hydrolase</keyword>
<dbReference type="EC" id="3.1.1.-" evidence="3"/>
<sequence length="172" mass="18238">MPATAPDLFAFLAGLGIATQTTEHPPLFTVEESRRLRGVLPGLNAKNLFLKDKKDALFLVVAEEGAAIDLKRLHERIGARGRLSFGSAERLLAVLGVTPGSVTPFALINDRPPSVQLVLDARFAAADAANFHPLVNTATTTIAGADLLRFFAATGHDPLLVDFSEGAEPADL</sequence>
<evidence type="ECO:0000259" key="2">
    <source>
        <dbReference type="Pfam" id="PF04073"/>
    </source>
</evidence>
<dbReference type="RefSeq" id="WP_183401013.1">
    <property type="nucleotide sequence ID" value="NZ_JACIDS010000006.1"/>
</dbReference>
<dbReference type="Pfam" id="PF04073">
    <property type="entry name" value="tRNA_edit"/>
    <property type="match status" value="1"/>
</dbReference>
<comment type="caution">
    <text evidence="3">The sequence shown here is derived from an EMBL/GenBank/DDBJ whole genome shotgun (WGS) entry which is preliminary data.</text>
</comment>
<evidence type="ECO:0000313" key="4">
    <source>
        <dbReference type="Proteomes" id="UP000553963"/>
    </source>
</evidence>
<dbReference type="FunFam" id="3.90.960.10:FF:000005">
    <property type="entry name" value="Putative prolyl-tRNA synthetase"/>
    <property type="match status" value="1"/>
</dbReference>
<evidence type="ECO:0000256" key="1">
    <source>
        <dbReference type="ARBA" id="ARBA00010201"/>
    </source>
</evidence>
<dbReference type="InterPro" id="IPR040285">
    <property type="entry name" value="ProX/PRXD1"/>
</dbReference>
<dbReference type="SUPFAM" id="SSF55826">
    <property type="entry name" value="YbaK/ProRS associated domain"/>
    <property type="match status" value="1"/>
</dbReference>
<dbReference type="GO" id="GO:0002161">
    <property type="term" value="F:aminoacyl-tRNA deacylase activity"/>
    <property type="evidence" value="ECO:0007669"/>
    <property type="project" value="InterPro"/>
</dbReference>
<dbReference type="AlphaFoldDB" id="A0A840ASI2"/>
<proteinExistence type="inferred from homology"/>
<accession>A0A840ASI2</accession>
<keyword evidence="4" id="KW-1185">Reference proteome</keyword>
<dbReference type="Gene3D" id="3.90.960.10">
    <property type="entry name" value="YbaK/aminoacyl-tRNA synthetase-associated domain"/>
    <property type="match status" value="1"/>
</dbReference>
<name>A0A840ASI2_9HYPH</name>
<organism evidence="3 4">
    <name type="scientific">Kaistia hirudinis</name>
    <dbReference type="NCBI Taxonomy" id="1293440"/>
    <lineage>
        <taxon>Bacteria</taxon>
        <taxon>Pseudomonadati</taxon>
        <taxon>Pseudomonadota</taxon>
        <taxon>Alphaproteobacteria</taxon>
        <taxon>Hyphomicrobiales</taxon>
        <taxon>Kaistiaceae</taxon>
        <taxon>Kaistia</taxon>
    </lineage>
</organism>
<dbReference type="CDD" id="cd04335">
    <property type="entry name" value="PrdX_deacylase"/>
    <property type="match status" value="1"/>
</dbReference>
<dbReference type="PANTHER" id="PTHR31423">
    <property type="entry name" value="YBAK DOMAIN-CONTAINING PROTEIN"/>
    <property type="match status" value="1"/>
</dbReference>
<dbReference type="InterPro" id="IPR036754">
    <property type="entry name" value="YbaK/aa-tRNA-synt-asso_dom_sf"/>
</dbReference>